<name>A0A384J4P0_BOTFB</name>
<gene>
    <name evidence="4" type="ORF">BCIN_01g02570</name>
</gene>
<dbReference type="CDD" id="cd11392">
    <property type="entry name" value="bHLH_ScPHO4_like"/>
    <property type="match status" value="1"/>
</dbReference>
<feature type="domain" description="BHLH" evidence="3">
    <location>
        <begin position="562"/>
        <end position="643"/>
    </location>
</feature>
<sequence length="667" mass="72257">MDTSGVWDTQDPTLSVPSQDDFQQFLDLNMHSMADTLQFDFNFNQQQSQSQQMLHQDEMNPMNTGMAGNHQMGHDGTMQEPMPSMTTTSTHPAILGTPIVQPHTSTESLTDLDAQIQYLQQQKREHQLRQSQEQQRNFYAQSRMIPPTPNSMEMHGVNQHFYTPTEHPPSVYEPYRLREQEMAFTPLVSPAVTPLETQFNIPDYTIPGAYFSPLSSPALHAQNDQQVMFDHHLSGSNDSPVDMNGDSHSAPVSSIIPARKPTRKSVAPKPRVNTRVIRQSPIVKPSRSRKSLSMSAQALGEIIEPLSSQMSHSKGTESTNSAASTDHSENGSISPEHLSDMAPPPLPSSAGRSPYVVAQKENAKNKWIPLGSPATPASLMRITKSPTAIESGLSQEMELDDPILDGFALPEAANTTIKPTLSRIDTQSDGQMTPTLSSTGSKTPGFKPLSSPVVALPGGASSSSQSPQIDAINGAKSAIRKTPQMLARGAKKRTSNSVLASPALLPKISPSIKPLLPGGSSMHDDATASLLLASKSNYQNILEGTHLPGVSYPSELSTNLTSKRTSHKLAEQGRRNRINLALTTLHDMIPSEYYPRGKPKDATGDKSGSGDGGENESASSKAGQSANSKAATVEVAIEYISHLEKVLAEANKRAEEAEQKLVEKEKL</sequence>
<feature type="region of interest" description="Disordered" evidence="2">
    <location>
        <begin position="425"/>
        <end position="447"/>
    </location>
</feature>
<feature type="region of interest" description="Disordered" evidence="2">
    <location>
        <begin position="590"/>
        <end position="628"/>
    </location>
</feature>
<feature type="compositionally biased region" description="Polar residues" evidence="2">
    <location>
        <begin position="306"/>
        <end position="333"/>
    </location>
</feature>
<dbReference type="OrthoDB" id="5344169at2759"/>
<dbReference type="Proteomes" id="UP000001798">
    <property type="component" value="Chromosome 1"/>
</dbReference>
<accession>A0A384J4P0</accession>
<proteinExistence type="predicted"/>
<reference evidence="4 5" key="3">
    <citation type="journal article" date="2017" name="Mol. Plant Pathol.">
        <title>A gapless genome sequence of the fungus Botrytis cinerea.</title>
        <authorList>
            <person name="Van Kan J.A."/>
            <person name="Stassen J.H."/>
            <person name="Mosbach A."/>
            <person name="Van Der Lee T.A."/>
            <person name="Faino L."/>
            <person name="Farmer A.D."/>
            <person name="Papasotiriou D.G."/>
            <person name="Zhou S."/>
            <person name="Seidl M.F."/>
            <person name="Cottam E."/>
            <person name="Edel D."/>
            <person name="Hahn M."/>
            <person name="Schwartz D.C."/>
            <person name="Dietrich R.A."/>
            <person name="Widdison S."/>
            <person name="Scalliet G."/>
        </authorList>
    </citation>
    <scope>NUCLEOTIDE SEQUENCE [LARGE SCALE GENOMIC DNA]</scope>
    <source>
        <strain evidence="4 5">B05.10</strain>
    </source>
</reference>
<dbReference type="VEuPathDB" id="FungiDB:Bcin01g02570"/>
<feature type="coiled-coil region" evidence="1">
    <location>
        <begin position="640"/>
        <end position="667"/>
    </location>
</feature>
<keyword evidence="1" id="KW-0175">Coiled coil</keyword>
<evidence type="ECO:0000313" key="5">
    <source>
        <dbReference type="Proteomes" id="UP000001798"/>
    </source>
</evidence>
<feature type="compositionally biased region" description="Polar residues" evidence="2">
    <location>
        <begin position="554"/>
        <end position="563"/>
    </location>
</feature>
<evidence type="ECO:0000259" key="3">
    <source>
        <dbReference type="PROSITE" id="PS50888"/>
    </source>
</evidence>
<keyword evidence="5" id="KW-1185">Reference proteome</keyword>
<dbReference type="KEGG" id="bfu:BCIN_01g02570"/>
<dbReference type="OMA" id="EQDMAFT"/>
<dbReference type="Gene3D" id="4.10.280.10">
    <property type="entry name" value="Helix-loop-helix DNA-binding domain"/>
    <property type="match status" value="1"/>
</dbReference>
<feature type="region of interest" description="Disordered" evidence="2">
    <location>
        <begin position="234"/>
        <end position="352"/>
    </location>
</feature>
<dbReference type="GO" id="GO:0046983">
    <property type="term" value="F:protein dimerization activity"/>
    <property type="evidence" value="ECO:0007669"/>
    <property type="project" value="InterPro"/>
</dbReference>
<dbReference type="PROSITE" id="PS50888">
    <property type="entry name" value="BHLH"/>
    <property type="match status" value="1"/>
</dbReference>
<dbReference type="EMBL" id="CP009805">
    <property type="protein sequence ID" value="ATZ45482.1"/>
    <property type="molecule type" value="Genomic_DNA"/>
</dbReference>
<dbReference type="AlphaFoldDB" id="A0A384J4P0"/>
<dbReference type="InterPro" id="IPR011598">
    <property type="entry name" value="bHLH_dom"/>
</dbReference>
<dbReference type="InterPro" id="IPR036638">
    <property type="entry name" value="HLH_DNA-bd_sf"/>
</dbReference>
<dbReference type="GeneID" id="5429032"/>
<feature type="compositionally biased region" description="Polar residues" evidence="2">
    <location>
        <begin position="425"/>
        <end position="442"/>
    </location>
</feature>
<dbReference type="RefSeq" id="XP_001548551.1">
    <property type="nucleotide sequence ID" value="XM_001548501.2"/>
</dbReference>
<dbReference type="SMART" id="SM00353">
    <property type="entry name" value="HLH"/>
    <property type="match status" value="1"/>
</dbReference>
<dbReference type="SUPFAM" id="SSF47459">
    <property type="entry name" value="HLH, helix-loop-helix DNA-binding domain"/>
    <property type="match status" value="1"/>
</dbReference>
<reference evidence="4 5" key="1">
    <citation type="journal article" date="2011" name="PLoS Genet.">
        <title>Genomic analysis of the necrotrophic fungal pathogens Sclerotinia sclerotiorum and Botrytis cinerea.</title>
        <authorList>
            <person name="Amselem J."/>
            <person name="Cuomo C.A."/>
            <person name="van Kan J.A."/>
            <person name="Viaud M."/>
            <person name="Benito E.P."/>
            <person name="Couloux A."/>
            <person name="Coutinho P.M."/>
            <person name="de Vries R.P."/>
            <person name="Dyer P.S."/>
            <person name="Fillinger S."/>
            <person name="Fournier E."/>
            <person name="Gout L."/>
            <person name="Hahn M."/>
            <person name="Kohn L."/>
            <person name="Lapalu N."/>
            <person name="Plummer K.M."/>
            <person name="Pradier J.M."/>
            <person name="Quevillon E."/>
            <person name="Sharon A."/>
            <person name="Simon A."/>
            <person name="ten Have A."/>
            <person name="Tudzynski B."/>
            <person name="Tudzynski P."/>
            <person name="Wincker P."/>
            <person name="Andrew M."/>
            <person name="Anthouard V."/>
            <person name="Beever R.E."/>
            <person name="Beffa R."/>
            <person name="Benoit I."/>
            <person name="Bouzid O."/>
            <person name="Brault B."/>
            <person name="Chen Z."/>
            <person name="Choquer M."/>
            <person name="Collemare J."/>
            <person name="Cotton P."/>
            <person name="Danchin E.G."/>
            <person name="Da Silva C."/>
            <person name="Gautier A."/>
            <person name="Giraud C."/>
            <person name="Giraud T."/>
            <person name="Gonzalez C."/>
            <person name="Grossetete S."/>
            <person name="Guldener U."/>
            <person name="Henrissat B."/>
            <person name="Howlett B.J."/>
            <person name="Kodira C."/>
            <person name="Kretschmer M."/>
            <person name="Lappartient A."/>
            <person name="Leroch M."/>
            <person name="Levis C."/>
            <person name="Mauceli E."/>
            <person name="Neuveglise C."/>
            <person name="Oeser B."/>
            <person name="Pearson M."/>
            <person name="Poulain J."/>
            <person name="Poussereau N."/>
            <person name="Quesneville H."/>
            <person name="Rascle C."/>
            <person name="Schumacher J."/>
            <person name="Segurens B."/>
            <person name="Sexton A."/>
            <person name="Silva E."/>
            <person name="Sirven C."/>
            <person name="Soanes D.M."/>
            <person name="Talbot N.J."/>
            <person name="Templeton M."/>
            <person name="Yandava C."/>
            <person name="Yarden O."/>
            <person name="Zeng Q."/>
            <person name="Rollins J.A."/>
            <person name="Lebrun M.H."/>
            <person name="Dickman M."/>
        </authorList>
    </citation>
    <scope>NUCLEOTIDE SEQUENCE [LARGE SCALE GENOMIC DNA]</scope>
    <source>
        <strain evidence="4 5">B05.10</strain>
    </source>
</reference>
<evidence type="ECO:0000256" key="2">
    <source>
        <dbReference type="SAM" id="MobiDB-lite"/>
    </source>
</evidence>
<evidence type="ECO:0000256" key="1">
    <source>
        <dbReference type="SAM" id="Coils"/>
    </source>
</evidence>
<feature type="compositionally biased region" description="Polar residues" evidence="2">
    <location>
        <begin position="616"/>
        <end position="628"/>
    </location>
</feature>
<reference evidence="4 5" key="2">
    <citation type="journal article" date="2012" name="Eukaryot. Cell">
        <title>Genome update of Botrytis cinerea strains B05.10 and T4.</title>
        <authorList>
            <person name="Staats M."/>
            <person name="van Kan J.A."/>
        </authorList>
    </citation>
    <scope>NUCLEOTIDE SEQUENCE [LARGE SCALE GENOMIC DNA]</scope>
    <source>
        <strain evidence="4 5">B05.10</strain>
    </source>
</reference>
<protein>
    <recommendedName>
        <fullName evidence="3">BHLH domain-containing protein</fullName>
    </recommendedName>
</protein>
<feature type="region of interest" description="Disordered" evidence="2">
    <location>
        <begin position="546"/>
        <end position="575"/>
    </location>
</feature>
<dbReference type="Pfam" id="PF00010">
    <property type="entry name" value="HLH"/>
    <property type="match status" value="1"/>
</dbReference>
<organism evidence="4 5">
    <name type="scientific">Botryotinia fuckeliana (strain B05.10)</name>
    <name type="common">Noble rot fungus</name>
    <name type="synonym">Botrytis cinerea</name>
    <dbReference type="NCBI Taxonomy" id="332648"/>
    <lineage>
        <taxon>Eukaryota</taxon>
        <taxon>Fungi</taxon>
        <taxon>Dikarya</taxon>
        <taxon>Ascomycota</taxon>
        <taxon>Pezizomycotina</taxon>
        <taxon>Leotiomycetes</taxon>
        <taxon>Helotiales</taxon>
        <taxon>Sclerotiniaceae</taxon>
        <taxon>Botrytis</taxon>
    </lineage>
</organism>
<evidence type="ECO:0000313" key="4">
    <source>
        <dbReference type="EMBL" id="ATZ45482.1"/>
    </source>
</evidence>